<evidence type="ECO:0000313" key="3">
    <source>
        <dbReference type="Proteomes" id="UP001567538"/>
    </source>
</evidence>
<dbReference type="EMBL" id="JBEAFC010000011">
    <property type="protein sequence ID" value="KAL1536951.1"/>
    <property type="molecule type" value="Genomic_DNA"/>
</dbReference>
<reference evidence="2 3" key="1">
    <citation type="submission" date="2024-06" db="EMBL/GenBank/DDBJ databases">
        <title>A chromosome level genome sequence of Diviner's sage (Salvia divinorum).</title>
        <authorList>
            <person name="Ford S.A."/>
            <person name="Ro D.-K."/>
            <person name="Ness R.W."/>
            <person name="Phillips M.A."/>
        </authorList>
    </citation>
    <scope>NUCLEOTIDE SEQUENCE [LARGE SCALE GENOMIC DNA]</scope>
    <source>
        <strain evidence="2">SAF-2024a</strain>
        <tissue evidence="2">Leaf</tissue>
    </source>
</reference>
<dbReference type="AlphaFoldDB" id="A0ABD1G1K2"/>
<evidence type="ECO:0000256" key="1">
    <source>
        <dbReference type="SAM" id="MobiDB-lite"/>
    </source>
</evidence>
<dbReference type="PANTHER" id="PTHR46250:SF15">
    <property type="entry name" value="OS01G0523800 PROTEIN"/>
    <property type="match status" value="1"/>
</dbReference>
<comment type="caution">
    <text evidence="2">The sequence shown here is derived from an EMBL/GenBank/DDBJ whole genome shotgun (WGS) entry which is preliminary data.</text>
</comment>
<feature type="region of interest" description="Disordered" evidence="1">
    <location>
        <begin position="1"/>
        <end position="21"/>
    </location>
</feature>
<name>A0ABD1G1K2_SALDI</name>
<organism evidence="2 3">
    <name type="scientific">Salvia divinorum</name>
    <name type="common">Maria pastora</name>
    <name type="synonym">Diviner's sage</name>
    <dbReference type="NCBI Taxonomy" id="28513"/>
    <lineage>
        <taxon>Eukaryota</taxon>
        <taxon>Viridiplantae</taxon>
        <taxon>Streptophyta</taxon>
        <taxon>Embryophyta</taxon>
        <taxon>Tracheophyta</taxon>
        <taxon>Spermatophyta</taxon>
        <taxon>Magnoliopsida</taxon>
        <taxon>eudicotyledons</taxon>
        <taxon>Gunneridae</taxon>
        <taxon>Pentapetalae</taxon>
        <taxon>asterids</taxon>
        <taxon>lamiids</taxon>
        <taxon>Lamiales</taxon>
        <taxon>Lamiaceae</taxon>
        <taxon>Nepetoideae</taxon>
        <taxon>Mentheae</taxon>
        <taxon>Salviinae</taxon>
        <taxon>Salvia</taxon>
        <taxon>Salvia subgen. Calosphace</taxon>
    </lineage>
</organism>
<proteinExistence type="predicted"/>
<accession>A0ABD1G1K2</accession>
<gene>
    <name evidence="2" type="ORF">AAHA92_29519</name>
</gene>
<evidence type="ECO:0000313" key="2">
    <source>
        <dbReference type="EMBL" id="KAL1536951.1"/>
    </source>
</evidence>
<feature type="compositionally biased region" description="Polar residues" evidence="1">
    <location>
        <begin position="1"/>
        <end position="14"/>
    </location>
</feature>
<sequence length="348" mass="39818">MGDQHMSNKGTSDSRVIEGNNDVSRGRLGRVDRSCRCWSDREEAIMIVALKDLVAHGWKSDNDFRAGYIKRVEETLKREFPTTDLKVNPHIHSKIIAWKKNYYSLSAILARSGVGFSAHGDFKIDCDDEQWPQIVQKDSNAKYMWNKPWPHWDNWNEIFGKVRANGGRAVDTAETINTLPSMQENVQENFSEFVGTDYPMSFEELFSDEVLPEGMHPDIEAESNTTVPDIHHVPIVPNVPNIPNKATRKRKAVDPMEKVIDLMNRMHEDTKEHLKTLLTRIGYEFDLSAKRIEVFDQLGGVPGFTLKHKFYVGHKLVKEPELIDLFKGLPEIARPAYVMVLLECEGII</sequence>
<evidence type="ECO:0008006" key="4">
    <source>
        <dbReference type="Google" id="ProtNLM"/>
    </source>
</evidence>
<protein>
    <recommendedName>
        <fullName evidence="4">Myb/SANT-like domain-containing protein</fullName>
    </recommendedName>
</protein>
<dbReference type="Proteomes" id="UP001567538">
    <property type="component" value="Unassembled WGS sequence"/>
</dbReference>
<dbReference type="PANTHER" id="PTHR46250">
    <property type="entry name" value="MYB/SANT-LIKE DNA-BINDING DOMAIN PROTEIN-RELATED"/>
    <property type="match status" value="1"/>
</dbReference>
<keyword evidence="3" id="KW-1185">Reference proteome</keyword>